<feature type="region of interest" description="Disordered" evidence="1">
    <location>
        <begin position="67"/>
        <end position="98"/>
    </location>
</feature>
<proteinExistence type="predicted"/>
<dbReference type="Gene3D" id="3.90.550.50">
    <property type="match status" value="1"/>
</dbReference>
<name>A0ABM4X0N5_COFAR</name>
<evidence type="ECO:0000256" key="1">
    <source>
        <dbReference type="SAM" id="MobiDB-lite"/>
    </source>
</evidence>
<feature type="compositionally biased region" description="Polar residues" evidence="1">
    <location>
        <begin position="85"/>
        <end position="98"/>
    </location>
</feature>
<protein>
    <submittedName>
        <fullName evidence="4">Uncharacterized protein</fullName>
    </submittedName>
</protein>
<keyword evidence="2" id="KW-1133">Transmembrane helix</keyword>
<keyword evidence="2" id="KW-0472">Membrane</keyword>
<keyword evidence="3" id="KW-1185">Reference proteome</keyword>
<gene>
    <name evidence="4" type="primary">LOC113733226</name>
</gene>
<keyword evidence="2" id="KW-0812">Transmembrane</keyword>
<dbReference type="Pfam" id="PF04646">
    <property type="entry name" value="DUF604"/>
    <property type="match status" value="1"/>
</dbReference>
<organism evidence="3 4">
    <name type="scientific">Coffea arabica</name>
    <name type="common">Arabian coffee</name>
    <dbReference type="NCBI Taxonomy" id="13443"/>
    <lineage>
        <taxon>Eukaryota</taxon>
        <taxon>Viridiplantae</taxon>
        <taxon>Streptophyta</taxon>
        <taxon>Embryophyta</taxon>
        <taxon>Tracheophyta</taxon>
        <taxon>Spermatophyta</taxon>
        <taxon>Magnoliopsida</taxon>
        <taxon>eudicotyledons</taxon>
        <taxon>Gunneridae</taxon>
        <taxon>Pentapetalae</taxon>
        <taxon>asterids</taxon>
        <taxon>lamiids</taxon>
        <taxon>Gentianales</taxon>
        <taxon>Rubiaceae</taxon>
        <taxon>Ixoroideae</taxon>
        <taxon>Gardenieae complex</taxon>
        <taxon>Bertiereae - Coffeeae clade</taxon>
        <taxon>Coffeeae</taxon>
        <taxon>Coffea</taxon>
    </lineage>
</organism>
<sequence>MKDVESARILLHSMKNQSSILGWLTKLMASVILVSFITCVIYYIKLLCPLAIYIETPLHIHDLEKSSSSSSSSSSLQTQSYSSQNKSNIRGVQESENPGKTQLHHIVFGIAASSHLWSQRKNYVKLWWRPGETRGFVWLDKTVSTGTEDDNSLPTLKLSSDTTKFRYKNTEGDRSALRLTRIVSETLRLGLEDVRWIVMGDDDTFFVADNLVRVLSKYDHNQFYYIGSNSESHLQNIRFSYNMAYGGGGFAISYPLAKALEKIQDNCIQRYPELYGSDDRVHACLAELGVPLTKELGFHQFDLFGNVFGILAAHPIAPLVSLHHLDLILPIFPNVNQVEALQRLKVPMELDSAALAQQSICYDNARNWTISVSWGYAVQIIRGVVTPREMELPARSFVNWYKRADETGFTFNTRSLNKNSCQRPAVYTLSAAHYNPLTNQTVSQYVYYKKSGHQCEWKMANPSQIRKVEVYQKPNPFLWDKSPRRNCCRLLASEKKDTMIIDVGECVEDEIIEMYSRI</sequence>
<accession>A0ABM4X0N5</accession>
<reference evidence="4" key="1">
    <citation type="submission" date="2025-08" db="UniProtKB">
        <authorList>
            <consortium name="RefSeq"/>
        </authorList>
    </citation>
    <scope>IDENTIFICATION</scope>
    <source>
        <tissue evidence="4">Leaves</tissue>
    </source>
</reference>
<dbReference type="InterPro" id="IPR006740">
    <property type="entry name" value="DUF604"/>
</dbReference>
<dbReference type="GeneID" id="113733226"/>
<feature type="transmembrane region" description="Helical" evidence="2">
    <location>
        <begin position="20"/>
        <end position="44"/>
    </location>
</feature>
<dbReference type="PANTHER" id="PTHR10811">
    <property type="entry name" value="FRINGE-RELATED"/>
    <property type="match status" value="1"/>
</dbReference>
<evidence type="ECO:0000256" key="2">
    <source>
        <dbReference type="SAM" id="Phobius"/>
    </source>
</evidence>
<evidence type="ECO:0000313" key="3">
    <source>
        <dbReference type="Proteomes" id="UP001652660"/>
    </source>
</evidence>
<feature type="compositionally biased region" description="Low complexity" evidence="1">
    <location>
        <begin position="67"/>
        <end position="84"/>
    </location>
</feature>
<evidence type="ECO:0000313" key="4">
    <source>
        <dbReference type="RefSeq" id="XP_071937604.1"/>
    </source>
</evidence>
<dbReference type="Proteomes" id="UP001652660">
    <property type="component" value="Chromosome 2e"/>
</dbReference>
<dbReference type="RefSeq" id="XP_071937604.1">
    <property type="nucleotide sequence ID" value="XM_072081503.1"/>
</dbReference>